<reference evidence="2" key="1">
    <citation type="submission" date="2021-03" db="EMBL/GenBank/DDBJ databases">
        <title>Antimicrobial resistance genes in bacteria isolated from Japanese honey, and their potential for conferring macrolide and lincosamide resistance in the American foulbrood pathogen Paenibacillus larvae.</title>
        <authorList>
            <person name="Okamoto M."/>
            <person name="Kumagai M."/>
            <person name="Kanamori H."/>
            <person name="Takamatsu D."/>
        </authorList>
    </citation>
    <scope>NUCLEOTIDE SEQUENCE</scope>
    <source>
        <strain evidence="2">J40TS1</strain>
    </source>
</reference>
<organism evidence="2 3">
    <name type="scientific">Paenibacillus montaniterrae</name>
    <dbReference type="NCBI Taxonomy" id="429341"/>
    <lineage>
        <taxon>Bacteria</taxon>
        <taxon>Bacillati</taxon>
        <taxon>Bacillota</taxon>
        <taxon>Bacilli</taxon>
        <taxon>Bacillales</taxon>
        <taxon>Paenibacillaceae</taxon>
        <taxon>Paenibacillus</taxon>
    </lineage>
</organism>
<evidence type="ECO:0000313" key="2">
    <source>
        <dbReference type="EMBL" id="GIP19589.1"/>
    </source>
</evidence>
<dbReference type="Gene3D" id="1.10.3210.10">
    <property type="entry name" value="Hypothetical protein af1432"/>
    <property type="match status" value="1"/>
</dbReference>
<keyword evidence="3" id="KW-1185">Reference proteome</keyword>
<dbReference type="SMART" id="SM00471">
    <property type="entry name" value="HDc"/>
    <property type="match status" value="1"/>
</dbReference>
<dbReference type="InterPro" id="IPR003607">
    <property type="entry name" value="HD/PDEase_dom"/>
</dbReference>
<sequence>MSTLKEEKVFKDPVHSYIYVQDELIWNLINSAEFQRLRRIRQLGTTFLTFHGAEHSRFSHSLGVYEITRRIISQFERYNYPDWPKEERIVALCAALLHDIGHAPFSHSIEEIFETDHEQWTVKILLEDTEINHILAAYAPDLPLKVAQVIQKTYSQSIVVSLISSQLDADRMDYLLRDAYFTGTDYGNFDLERILRVLRPHQGTIVVKESGMHAVEHYLMSRYQMYWQIYFHPVTRSSEIILRQIFKRAKQLYTEKYTFQWMDPAIFSLIEGTLHLNSYLSLDESLVQYTFSRWQHENDQLLSELCERFLNRKLYKYITATEMPEQWLEEIKKAFTSIGLDPEYHMEIDYPMDRPYDIYRTEQPIISGREKAPIMLLEKDGTLTEIASKSDIISSISGLHQGRFHLYYPEEALIRHRHQLSARIKQIFNIQDEEQSSND</sequence>
<dbReference type="RefSeq" id="WP_213520475.1">
    <property type="nucleotide sequence ID" value="NZ_BOSE01000017.1"/>
</dbReference>
<dbReference type="Proteomes" id="UP000683139">
    <property type="component" value="Unassembled WGS sequence"/>
</dbReference>
<dbReference type="GO" id="GO:0008832">
    <property type="term" value="F:dGTPase activity"/>
    <property type="evidence" value="ECO:0007669"/>
    <property type="project" value="TreeGrafter"/>
</dbReference>
<dbReference type="PANTHER" id="PTHR11373">
    <property type="entry name" value="DEOXYNUCLEOSIDE TRIPHOSPHATE TRIPHOSPHOHYDROLASE"/>
    <property type="match status" value="1"/>
</dbReference>
<feature type="domain" description="HD" evidence="1">
    <location>
        <begin position="57"/>
        <end position="175"/>
    </location>
</feature>
<dbReference type="GO" id="GO:0006203">
    <property type="term" value="P:dGTP catabolic process"/>
    <property type="evidence" value="ECO:0007669"/>
    <property type="project" value="TreeGrafter"/>
</dbReference>
<dbReference type="SUPFAM" id="SSF109604">
    <property type="entry name" value="HD-domain/PDEase-like"/>
    <property type="match status" value="1"/>
</dbReference>
<accession>A0A919YW56</accession>
<dbReference type="PANTHER" id="PTHR11373:SF4">
    <property type="entry name" value="DEOXYNUCLEOSIDE TRIPHOSPHATE TRIPHOSPHOHYDROLASE SAMHD1"/>
    <property type="match status" value="1"/>
</dbReference>
<dbReference type="InterPro" id="IPR006674">
    <property type="entry name" value="HD_domain"/>
</dbReference>
<name>A0A919YW56_9BACL</name>
<dbReference type="CDD" id="cd00077">
    <property type="entry name" value="HDc"/>
    <property type="match status" value="1"/>
</dbReference>
<dbReference type="InterPro" id="IPR050135">
    <property type="entry name" value="dGTPase-like"/>
</dbReference>
<evidence type="ECO:0000259" key="1">
    <source>
        <dbReference type="PROSITE" id="PS51831"/>
    </source>
</evidence>
<gene>
    <name evidence="2" type="ORF">J40TS1_52310</name>
</gene>
<dbReference type="FunFam" id="1.10.3210.10:FF:000014">
    <property type="entry name" value="HD domain-containing protein"/>
    <property type="match status" value="1"/>
</dbReference>
<proteinExistence type="predicted"/>
<evidence type="ECO:0000313" key="3">
    <source>
        <dbReference type="Proteomes" id="UP000683139"/>
    </source>
</evidence>
<dbReference type="Pfam" id="PF19276">
    <property type="entry name" value="HD_assoc_2"/>
    <property type="match status" value="1"/>
</dbReference>
<dbReference type="PROSITE" id="PS51831">
    <property type="entry name" value="HD"/>
    <property type="match status" value="1"/>
</dbReference>
<protein>
    <submittedName>
        <fullName evidence="2">HD domain-containing protein</fullName>
    </submittedName>
</protein>
<dbReference type="Pfam" id="PF01966">
    <property type="entry name" value="HD"/>
    <property type="match status" value="1"/>
</dbReference>
<comment type="caution">
    <text evidence="2">The sequence shown here is derived from an EMBL/GenBank/DDBJ whole genome shotgun (WGS) entry which is preliminary data.</text>
</comment>
<dbReference type="EMBL" id="BOSE01000017">
    <property type="protein sequence ID" value="GIP19589.1"/>
    <property type="molecule type" value="Genomic_DNA"/>
</dbReference>
<dbReference type="AlphaFoldDB" id="A0A919YW56"/>
<dbReference type="InterPro" id="IPR045509">
    <property type="entry name" value="HD_assoc_2"/>
</dbReference>